<sequence length="167" mass="19020">MLHRTCIVLISLLSSICTLGEPLMLNLTLPSPHPNPDAVVQEVQRRVNVSISRRQMLSYTTNDQSTCLTGNPIDDCWRCDPNWHLNRQRLADCSIGFGQYALGGKGGRFYVVTDSSDHDAVNPKPWHSPLRRHPNRTPLDRLLRQHAHPPLSGTHLQQLQNPRRPRR</sequence>
<accession>A0A5J4ZFT1</accession>
<dbReference type="InterPro" id="IPR012334">
    <property type="entry name" value="Pectin_lyas_fold"/>
</dbReference>
<keyword evidence="2" id="KW-0732">Signal</keyword>
<dbReference type="SUPFAM" id="SSF51126">
    <property type="entry name" value="Pectin lyase-like"/>
    <property type="match status" value="1"/>
</dbReference>
<dbReference type="PANTHER" id="PTHR31683">
    <property type="entry name" value="PECTATE LYASE 18-RELATED"/>
    <property type="match status" value="1"/>
</dbReference>
<dbReference type="OrthoDB" id="1637350at2759"/>
<dbReference type="GO" id="GO:0030570">
    <property type="term" value="F:pectate lyase activity"/>
    <property type="evidence" value="ECO:0007669"/>
    <property type="project" value="InterPro"/>
</dbReference>
<protein>
    <recommendedName>
        <fullName evidence="5">Pectate lyase</fullName>
    </recommendedName>
</protein>
<keyword evidence="4" id="KW-1185">Reference proteome</keyword>
<feature type="region of interest" description="Disordered" evidence="1">
    <location>
        <begin position="147"/>
        <end position="167"/>
    </location>
</feature>
<evidence type="ECO:0000256" key="2">
    <source>
        <dbReference type="SAM" id="SignalP"/>
    </source>
</evidence>
<evidence type="ECO:0000256" key="1">
    <source>
        <dbReference type="SAM" id="MobiDB-lite"/>
    </source>
</evidence>
<feature type="region of interest" description="Disordered" evidence="1">
    <location>
        <begin position="117"/>
        <end position="136"/>
    </location>
</feature>
<feature type="chain" id="PRO_5023930678" description="Pectate lyase" evidence="2">
    <location>
        <begin position="21"/>
        <end position="167"/>
    </location>
</feature>
<gene>
    <name evidence="3" type="ORF">F0562_016908</name>
</gene>
<evidence type="ECO:0000313" key="3">
    <source>
        <dbReference type="EMBL" id="KAA8516586.1"/>
    </source>
</evidence>
<dbReference type="Gene3D" id="2.160.20.10">
    <property type="entry name" value="Single-stranded right-handed beta-helix, Pectin lyase-like"/>
    <property type="match status" value="1"/>
</dbReference>
<evidence type="ECO:0008006" key="5">
    <source>
        <dbReference type="Google" id="ProtNLM"/>
    </source>
</evidence>
<proteinExistence type="predicted"/>
<organism evidence="3 4">
    <name type="scientific">Nyssa sinensis</name>
    <dbReference type="NCBI Taxonomy" id="561372"/>
    <lineage>
        <taxon>Eukaryota</taxon>
        <taxon>Viridiplantae</taxon>
        <taxon>Streptophyta</taxon>
        <taxon>Embryophyta</taxon>
        <taxon>Tracheophyta</taxon>
        <taxon>Spermatophyta</taxon>
        <taxon>Magnoliopsida</taxon>
        <taxon>eudicotyledons</taxon>
        <taxon>Gunneridae</taxon>
        <taxon>Pentapetalae</taxon>
        <taxon>asterids</taxon>
        <taxon>Cornales</taxon>
        <taxon>Nyssaceae</taxon>
        <taxon>Nyssa</taxon>
    </lineage>
</organism>
<dbReference type="EMBL" id="CM018051">
    <property type="protein sequence ID" value="KAA8516586.1"/>
    <property type="molecule type" value="Genomic_DNA"/>
</dbReference>
<feature type="signal peptide" evidence="2">
    <location>
        <begin position="1"/>
        <end position="20"/>
    </location>
</feature>
<dbReference type="PANTHER" id="PTHR31683:SF21">
    <property type="entry name" value="PECTATE LYASE 12-RELATED"/>
    <property type="match status" value="1"/>
</dbReference>
<dbReference type="Proteomes" id="UP000325577">
    <property type="component" value="Linkage Group LG8"/>
</dbReference>
<dbReference type="InterPro" id="IPR045032">
    <property type="entry name" value="PEL"/>
</dbReference>
<dbReference type="AlphaFoldDB" id="A0A5J4ZFT1"/>
<reference evidence="3 4" key="1">
    <citation type="submission" date="2019-09" db="EMBL/GenBank/DDBJ databases">
        <title>A chromosome-level genome assembly of the Chinese tupelo Nyssa sinensis.</title>
        <authorList>
            <person name="Yang X."/>
            <person name="Kang M."/>
            <person name="Yang Y."/>
            <person name="Xiong H."/>
            <person name="Wang M."/>
            <person name="Zhang Z."/>
            <person name="Wang Z."/>
            <person name="Wu H."/>
            <person name="Ma T."/>
            <person name="Liu J."/>
            <person name="Xi Z."/>
        </authorList>
    </citation>
    <scope>NUCLEOTIDE SEQUENCE [LARGE SCALE GENOMIC DNA]</scope>
    <source>
        <strain evidence="3">J267</strain>
        <tissue evidence="3">Leaf</tissue>
    </source>
</reference>
<dbReference type="InterPro" id="IPR011050">
    <property type="entry name" value="Pectin_lyase_fold/virulence"/>
</dbReference>
<evidence type="ECO:0000313" key="4">
    <source>
        <dbReference type="Proteomes" id="UP000325577"/>
    </source>
</evidence>
<name>A0A5J4ZFT1_9ASTE</name>